<dbReference type="Proteomes" id="UP000516384">
    <property type="component" value="Chromosome"/>
</dbReference>
<proteinExistence type="predicted"/>
<gene>
    <name evidence="1" type="ORF">IAQ67_14520</name>
</gene>
<dbReference type="RefSeq" id="WP_190297040.1">
    <property type="nucleotide sequence ID" value="NZ_CP061172.1"/>
</dbReference>
<protein>
    <submittedName>
        <fullName evidence="1">Uncharacterized protein</fullName>
    </submittedName>
</protein>
<reference evidence="1 2" key="1">
    <citation type="submission" date="2020-09" db="EMBL/GenBank/DDBJ databases">
        <title>Characterization of Paenibacillus peoriae strain ZF390 with broad-spectrum antimicrobial activity as a potential biocontrol agent.</title>
        <authorList>
            <person name="Li L."/>
            <person name="Zhao Y."/>
            <person name="Li B."/>
            <person name="Xie X."/>
        </authorList>
    </citation>
    <scope>NUCLEOTIDE SEQUENCE [LARGE SCALE GENOMIC DNA]</scope>
    <source>
        <strain evidence="1 2">ZF390</strain>
    </source>
</reference>
<evidence type="ECO:0000313" key="2">
    <source>
        <dbReference type="Proteomes" id="UP000516384"/>
    </source>
</evidence>
<sequence length="416" mass="49111">MNYFTIKAIEKEKLFVRKAKHGLRFSTGKGKINFIESITNKYVYFRTEKSKEAIRVPREKIRQAIEYLLYRRMVTREKLGEIYKYNSFLMGLLRHLFVQMSELAWIKRSLGKSKILRLVLKGTRFIFAGMERSIADLTMVKAHGGRFVLFSYWNLRSDKHETWKYHIKRLGLKVLLDSGEYSRYRLYKRIEAVRTKMLEHKEGTNTRLKQADDLIKMEMKMQNPVRIEDYSKFILKHKSVLYDAFNLDRTGDYEESMFNLNYLYRRGIKAIPIWHPQSPIEALEALIKDDRSFDVIAIGGLLSLSHEDRYTVVNSIMKNYGEHQCFHLLGCSSPLIFKGDTFQCDSTGPLMGRRYKTIITENGHIKMDKHMDQNWTEEKCFAYNIKRLSSLEDFHSSEQLEFLIPPSFSAETLTLF</sequence>
<accession>A0A7H0Y222</accession>
<dbReference type="InterPro" id="IPR036511">
    <property type="entry name" value="TGT-like_sf"/>
</dbReference>
<evidence type="ECO:0000313" key="1">
    <source>
        <dbReference type="EMBL" id="QNR65130.1"/>
    </source>
</evidence>
<dbReference type="SUPFAM" id="SSF51713">
    <property type="entry name" value="tRNA-guanine transglycosylase"/>
    <property type="match status" value="1"/>
</dbReference>
<name>A0A7H0Y222_9BACL</name>
<organism evidence="1 2">
    <name type="scientific">Paenibacillus peoriae</name>
    <dbReference type="NCBI Taxonomy" id="59893"/>
    <lineage>
        <taxon>Bacteria</taxon>
        <taxon>Bacillati</taxon>
        <taxon>Bacillota</taxon>
        <taxon>Bacilli</taxon>
        <taxon>Bacillales</taxon>
        <taxon>Paenibacillaceae</taxon>
        <taxon>Paenibacillus</taxon>
    </lineage>
</organism>
<dbReference type="EMBL" id="CP061172">
    <property type="protein sequence ID" value="QNR65130.1"/>
    <property type="molecule type" value="Genomic_DNA"/>
</dbReference>
<dbReference type="GO" id="GO:0006400">
    <property type="term" value="P:tRNA modification"/>
    <property type="evidence" value="ECO:0007669"/>
    <property type="project" value="InterPro"/>
</dbReference>
<dbReference type="AlphaFoldDB" id="A0A7H0Y222"/>